<comment type="subcellular location">
    <subcellularLocation>
        <location evidence="1">Secreted</location>
    </subcellularLocation>
</comment>
<feature type="signal peptide" evidence="5">
    <location>
        <begin position="1"/>
        <end position="20"/>
    </location>
</feature>
<evidence type="ECO:0000313" key="7">
    <source>
        <dbReference type="Ensembl" id="ENSBIXP00000026670.1"/>
    </source>
</evidence>
<comment type="similarity">
    <text evidence="2">Belongs to the calycin superfamily. Lipocalin family.</text>
</comment>
<dbReference type="InterPro" id="IPR012674">
    <property type="entry name" value="Calycin"/>
</dbReference>
<keyword evidence="5" id="KW-0732">Signal</keyword>
<proteinExistence type="inferred from homology"/>
<evidence type="ECO:0000256" key="4">
    <source>
        <dbReference type="ARBA" id="ARBA00022525"/>
    </source>
</evidence>
<dbReference type="PANTHER" id="PTHR11430:SF65">
    <property type="entry name" value="ODORANT-BINDING PROTEIN 1A-RELATED"/>
    <property type="match status" value="1"/>
</dbReference>
<sequence>MKVLLLSVVLGLLYAGHGEAQLILKPFSGEWKTHYTAASNKDKITEGGPFHAYVRHLEFHANNTVDLDFYVKSDGECVKKQLTGERQQLLVYHVEYAGENEVTILHLSPDAIIGSIHNVDEEGKETDLVGVLSKRDQISDLVYQKFKKETEDKGIPEENIVNFSDNGNEIILSS</sequence>
<dbReference type="PRINTS" id="PR01173">
    <property type="entry name" value="ODORANTBNDNG"/>
</dbReference>
<name>A0A4W2DJY2_BOBOX</name>
<dbReference type="SUPFAM" id="SSF50814">
    <property type="entry name" value="Lipocalins"/>
    <property type="match status" value="1"/>
</dbReference>
<evidence type="ECO:0000256" key="3">
    <source>
        <dbReference type="ARBA" id="ARBA00022448"/>
    </source>
</evidence>
<reference evidence="8" key="1">
    <citation type="submission" date="2018-11" db="EMBL/GenBank/DDBJ databases">
        <title>Haplotype-resolved cattle genomes.</title>
        <authorList>
            <person name="Low W.Y."/>
            <person name="Tearle R."/>
            <person name="Bickhart D.M."/>
            <person name="Rosen B.D."/>
            <person name="Koren S."/>
            <person name="Rhie A."/>
            <person name="Hiendleder S."/>
            <person name="Phillippy A.M."/>
            <person name="Smith T.P.L."/>
            <person name="Williams J.L."/>
        </authorList>
    </citation>
    <scope>NUCLEOTIDE SEQUENCE [LARGE SCALE GENOMIC DNA]</scope>
</reference>
<protein>
    <recommendedName>
        <fullName evidence="6">Lipocalin/cytosolic fatty-acid binding domain-containing protein</fullName>
    </recommendedName>
</protein>
<dbReference type="STRING" id="30522.A0A4W2DJY2"/>
<evidence type="ECO:0000313" key="8">
    <source>
        <dbReference type="Proteomes" id="UP000314981"/>
    </source>
</evidence>
<dbReference type="GO" id="GO:0036094">
    <property type="term" value="F:small molecule binding"/>
    <property type="evidence" value="ECO:0007669"/>
    <property type="project" value="InterPro"/>
</dbReference>
<keyword evidence="4" id="KW-0964">Secreted</keyword>
<dbReference type="Proteomes" id="UP000314981">
    <property type="component" value="Unassembled WGS sequence"/>
</dbReference>
<dbReference type="AlphaFoldDB" id="A0A4W2DJY2"/>
<evidence type="ECO:0000256" key="2">
    <source>
        <dbReference type="ARBA" id="ARBA00006889"/>
    </source>
</evidence>
<dbReference type="InterPro" id="IPR000566">
    <property type="entry name" value="Lipocln_cytosolic_FA-bd_dom"/>
</dbReference>
<organism evidence="7 8">
    <name type="scientific">Bos indicus x Bos taurus</name>
    <name type="common">Hybrid cattle</name>
    <dbReference type="NCBI Taxonomy" id="30522"/>
    <lineage>
        <taxon>Eukaryota</taxon>
        <taxon>Metazoa</taxon>
        <taxon>Chordata</taxon>
        <taxon>Craniata</taxon>
        <taxon>Vertebrata</taxon>
        <taxon>Euteleostomi</taxon>
        <taxon>Mammalia</taxon>
        <taxon>Eutheria</taxon>
        <taxon>Laurasiatheria</taxon>
        <taxon>Artiodactyla</taxon>
        <taxon>Ruminantia</taxon>
        <taxon>Pecora</taxon>
        <taxon>Bovidae</taxon>
        <taxon>Bovinae</taxon>
        <taxon>Bos</taxon>
    </lineage>
</organism>
<dbReference type="Ensembl" id="ENSBIXT00000000100.1">
    <property type="protein sequence ID" value="ENSBIXP00000026670.1"/>
    <property type="gene ID" value="ENSBIXG00000029628.1"/>
</dbReference>
<dbReference type="OMA" id="THYIAAS"/>
<dbReference type="InterPro" id="IPR002345">
    <property type="entry name" value="Lipocalin"/>
</dbReference>
<accession>A0A4W2DJY2</accession>
<dbReference type="GO" id="GO:0005549">
    <property type="term" value="F:odorant binding"/>
    <property type="evidence" value="ECO:0007669"/>
    <property type="project" value="TreeGrafter"/>
</dbReference>
<reference evidence="7" key="3">
    <citation type="submission" date="2025-09" db="UniProtKB">
        <authorList>
            <consortium name="Ensembl"/>
        </authorList>
    </citation>
    <scope>IDENTIFICATION</scope>
</reference>
<evidence type="ECO:0000256" key="1">
    <source>
        <dbReference type="ARBA" id="ARBA00004613"/>
    </source>
</evidence>
<feature type="domain" description="Lipocalin/cytosolic fatty-acid binding" evidence="6">
    <location>
        <begin position="28"/>
        <end position="164"/>
    </location>
</feature>
<dbReference type="Pfam" id="PF00061">
    <property type="entry name" value="Lipocalin"/>
    <property type="match status" value="1"/>
</dbReference>
<keyword evidence="8" id="KW-1185">Reference proteome</keyword>
<evidence type="ECO:0000256" key="5">
    <source>
        <dbReference type="SAM" id="SignalP"/>
    </source>
</evidence>
<feature type="chain" id="PRO_5021482794" description="Lipocalin/cytosolic fatty-acid binding domain-containing protein" evidence="5">
    <location>
        <begin position="21"/>
        <end position="174"/>
    </location>
</feature>
<keyword evidence="3" id="KW-0813">Transport</keyword>
<dbReference type="InterPro" id="IPR002448">
    <property type="entry name" value="OBP-like"/>
</dbReference>
<reference evidence="7" key="2">
    <citation type="submission" date="2025-08" db="UniProtKB">
        <authorList>
            <consortium name="Ensembl"/>
        </authorList>
    </citation>
    <scope>IDENTIFICATION</scope>
</reference>
<dbReference type="Gene3D" id="2.40.128.20">
    <property type="match status" value="1"/>
</dbReference>
<dbReference type="GO" id="GO:0005615">
    <property type="term" value="C:extracellular space"/>
    <property type="evidence" value="ECO:0007669"/>
    <property type="project" value="TreeGrafter"/>
</dbReference>
<dbReference type="PANTHER" id="PTHR11430">
    <property type="entry name" value="LIPOCALIN"/>
    <property type="match status" value="1"/>
</dbReference>
<evidence type="ECO:0000259" key="6">
    <source>
        <dbReference type="Pfam" id="PF00061"/>
    </source>
</evidence>